<dbReference type="EMBL" id="BK015784">
    <property type="protein sequence ID" value="DAE24795.1"/>
    <property type="molecule type" value="Genomic_DNA"/>
</dbReference>
<protein>
    <submittedName>
        <fullName evidence="1">Uncharacterized protein</fullName>
    </submittedName>
</protein>
<name>A0A8S5R123_9CAUD</name>
<proteinExistence type="predicted"/>
<evidence type="ECO:0000313" key="1">
    <source>
        <dbReference type="EMBL" id="DAE24795.1"/>
    </source>
</evidence>
<organism evidence="1">
    <name type="scientific">Myoviridae sp. cteBs22</name>
    <dbReference type="NCBI Taxonomy" id="2826675"/>
    <lineage>
        <taxon>Viruses</taxon>
        <taxon>Duplodnaviria</taxon>
        <taxon>Heunggongvirae</taxon>
        <taxon>Uroviricota</taxon>
        <taxon>Caudoviricetes</taxon>
    </lineage>
</organism>
<reference evidence="1" key="1">
    <citation type="journal article" date="2021" name="Proc. Natl. Acad. Sci. U.S.A.">
        <title>A Catalog of Tens of Thousands of Viruses from Human Metagenomes Reveals Hidden Associations with Chronic Diseases.</title>
        <authorList>
            <person name="Tisza M.J."/>
            <person name="Buck C.B."/>
        </authorList>
    </citation>
    <scope>NUCLEOTIDE SEQUENCE</scope>
    <source>
        <strain evidence="1">CteBs22</strain>
    </source>
</reference>
<accession>A0A8S5R123</accession>
<sequence>MKEKKRTIYVRVPVEDARRIMQMLWRVGQMSFYEQISYNRFTRSLGNAQRREARLYDVKVAR</sequence>